<dbReference type="SUPFAM" id="SSF55811">
    <property type="entry name" value="Nudix"/>
    <property type="match status" value="1"/>
</dbReference>
<dbReference type="InterPro" id="IPR015797">
    <property type="entry name" value="NUDIX_hydrolase-like_dom_sf"/>
</dbReference>
<evidence type="ECO:0000313" key="3">
    <source>
        <dbReference type="EMBL" id="GAA4731858.1"/>
    </source>
</evidence>
<dbReference type="Gene3D" id="3.90.79.10">
    <property type="entry name" value="Nucleoside Triphosphate Pyrophosphohydrolase"/>
    <property type="match status" value="1"/>
</dbReference>
<dbReference type="PANTHER" id="PTHR11839:SF31">
    <property type="entry name" value="ADP-RIBOSE PYROPHOSPHATASE"/>
    <property type="match status" value="1"/>
</dbReference>
<organism evidence="3 4">
    <name type="scientific">Pedococcus ginsenosidimutans</name>
    <dbReference type="NCBI Taxonomy" id="490570"/>
    <lineage>
        <taxon>Bacteria</taxon>
        <taxon>Bacillati</taxon>
        <taxon>Actinomycetota</taxon>
        <taxon>Actinomycetes</taxon>
        <taxon>Micrococcales</taxon>
        <taxon>Intrasporangiaceae</taxon>
        <taxon>Pedococcus</taxon>
    </lineage>
</organism>
<dbReference type="PANTHER" id="PTHR11839">
    <property type="entry name" value="UDP/ADP-SUGAR PYROPHOSPHATASE"/>
    <property type="match status" value="1"/>
</dbReference>
<keyword evidence="4" id="KW-1185">Reference proteome</keyword>
<dbReference type="GO" id="GO:0016787">
    <property type="term" value="F:hydrolase activity"/>
    <property type="evidence" value="ECO:0007669"/>
    <property type="project" value="UniProtKB-KW"/>
</dbReference>
<proteinExistence type="predicted"/>
<dbReference type="EMBL" id="BAABLO010000012">
    <property type="protein sequence ID" value="GAA4731858.1"/>
    <property type="molecule type" value="Genomic_DNA"/>
</dbReference>
<keyword evidence="1 3" id="KW-0378">Hydrolase</keyword>
<dbReference type="Pfam" id="PF00293">
    <property type="entry name" value="NUDIX"/>
    <property type="match status" value="1"/>
</dbReference>
<dbReference type="PROSITE" id="PS51462">
    <property type="entry name" value="NUDIX"/>
    <property type="match status" value="1"/>
</dbReference>
<comment type="caution">
    <text evidence="3">The sequence shown here is derived from an EMBL/GenBank/DDBJ whole genome shotgun (WGS) entry which is preliminary data.</text>
</comment>
<evidence type="ECO:0000313" key="4">
    <source>
        <dbReference type="Proteomes" id="UP001500556"/>
    </source>
</evidence>
<evidence type="ECO:0000256" key="1">
    <source>
        <dbReference type="ARBA" id="ARBA00022801"/>
    </source>
</evidence>
<gene>
    <name evidence="3" type="ORF">GCM10025782_33790</name>
</gene>
<protein>
    <submittedName>
        <fullName evidence="3">NUDIX hydrolase</fullName>
    </submittedName>
</protein>
<dbReference type="InterPro" id="IPR000086">
    <property type="entry name" value="NUDIX_hydrolase_dom"/>
</dbReference>
<feature type="domain" description="Nudix hydrolase" evidence="2">
    <location>
        <begin position="65"/>
        <end position="200"/>
    </location>
</feature>
<sequence length="242" mass="26410">MSDAADASADLSGAVPAGEDHGWLADRFEARPVVAQETVFEGMVWDVVSETVDLGEAGEVTRQFVRHPGAVAVAALDDEGRIALVQQYRHPVRMFEWEVPAGLLDVDGEAPHVGAARELHEEADLVADTWHVLVDYVSSPGGIDEALRIYLARDLSPVPHADRHTRDGEELGMPLRWVPLEEVRDAFLAGRVHNAALGIAALSALASRDQGWATLRPVDAPWPIHRSHRDDDHDHGAHHRGS</sequence>
<dbReference type="Proteomes" id="UP001500556">
    <property type="component" value="Unassembled WGS sequence"/>
</dbReference>
<name>A0ABP8YLB6_9MICO</name>
<dbReference type="CDD" id="cd24158">
    <property type="entry name" value="NUDIX_ADPRase_Rv1700"/>
    <property type="match status" value="1"/>
</dbReference>
<reference evidence="4" key="1">
    <citation type="journal article" date="2019" name="Int. J. Syst. Evol. Microbiol.">
        <title>The Global Catalogue of Microorganisms (GCM) 10K type strain sequencing project: providing services to taxonomists for standard genome sequencing and annotation.</title>
        <authorList>
            <consortium name="The Broad Institute Genomics Platform"/>
            <consortium name="The Broad Institute Genome Sequencing Center for Infectious Disease"/>
            <person name="Wu L."/>
            <person name="Ma J."/>
        </authorList>
    </citation>
    <scope>NUCLEOTIDE SEQUENCE [LARGE SCALE GENOMIC DNA]</scope>
    <source>
        <strain evidence="4">JCM 18961</strain>
    </source>
</reference>
<accession>A0ABP8YLB6</accession>
<evidence type="ECO:0000259" key="2">
    <source>
        <dbReference type="PROSITE" id="PS51462"/>
    </source>
</evidence>
<dbReference type="RefSeq" id="WP_345505021.1">
    <property type="nucleotide sequence ID" value="NZ_BAABLO010000012.1"/>
</dbReference>